<dbReference type="AlphaFoldDB" id="A0A1B0F9A5"/>
<dbReference type="EMBL" id="CCAG010016469">
    <property type="status" value="NOT_ANNOTATED_CDS"/>
    <property type="molecule type" value="Genomic_DNA"/>
</dbReference>
<dbReference type="EnsemblMetazoa" id="GMOY000064-RA">
    <property type="protein sequence ID" value="GMOY000064-PA"/>
    <property type="gene ID" value="GMOY000064"/>
</dbReference>
<dbReference type="VEuPathDB" id="VectorBase:GMOY000064"/>
<evidence type="ECO:0000313" key="1">
    <source>
        <dbReference type="EnsemblMetazoa" id="GMOY000064-PA"/>
    </source>
</evidence>
<keyword evidence="2" id="KW-1185">Reference proteome</keyword>
<reference evidence="1" key="1">
    <citation type="submission" date="2020-05" db="UniProtKB">
        <authorList>
            <consortium name="EnsemblMetazoa"/>
        </authorList>
    </citation>
    <scope>IDENTIFICATION</scope>
    <source>
        <strain evidence="1">Yale</strain>
    </source>
</reference>
<proteinExistence type="predicted"/>
<protein>
    <submittedName>
        <fullName evidence="1">MICOS complex subunit MIC60</fullName>
    </submittedName>
</protein>
<name>A0A1B0F9A5_GLOMM</name>
<dbReference type="Proteomes" id="UP000092444">
    <property type="component" value="Unassembled WGS sequence"/>
</dbReference>
<sequence length="148" mass="17138">MPIKNVNHSLWHSLRNKTSARDTYVATAENMAREALNKIEKCEIALPKAAKPENHDQIIAVRNKIKTFVDHINRGKDELYRNKDLANMSEKYWKNVREIYTITKFLWRYLFATQARAEGERSSHQAPALWAACQALWCSVRTGEPGTH</sequence>
<accession>A0A1B0F9A5</accession>
<evidence type="ECO:0000313" key="2">
    <source>
        <dbReference type="Proteomes" id="UP000092444"/>
    </source>
</evidence>
<organism evidence="1 2">
    <name type="scientific">Glossina morsitans morsitans</name>
    <name type="common">Savannah tsetse fly</name>
    <dbReference type="NCBI Taxonomy" id="37546"/>
    <lineage>
        <taxon>Eukaryota</taxon>
        <taxon>Metazoa</taxon>
        <taxon>Ecdysozoa</taxon>
        <taxon>Arthropoda</taxon>
        <taxon>Hexapoda</taxon>
        <taxon>Insecta</taxon>
        <taxon>Pterygota</taxon>
        <taxon>Neoptera</taxon>
        <taxon>Endopterygota</taxon>
        <taxon>Diptera</taxon>
        <taxon>Brachycera</taxon>
        <taxon>Muscomorpha</taxon>
        <taxon>Hippoboscoidea</taxon>
        <taxon>Glossinidae</taxon>
        <taxon>Glossina</taxon>
    </lineage>
</organism>
<dbReference type="STRING" id="37546.A0A1B0F9A5"/>